<keyword evidence="3" id="KW-0378">Hydrolase</keyword>
<dbReference type="InterPro" id="IPR009045">
    <property type="entry name" value="Zn_M74/Hedgehog-like"/>
</dbReference>
<evidence type="ECO:0000256" key="1">
    <source>
        <dbReference type="SAM" id="MobiDB-lite"/>
    </source>
</evidence>
<proteinExistence type="predicted"/>
<evidence type="ECO:0000313" key="4">
    <source>
        <dbReference type="Proteomes" id="UP000275473"/>
    </source>
</evidence>
<dbReference type="AlphaFoldDB" id="A0A3M8P4H8"/>
<evidence type="ECO:0000259" key="2">
    <source>
        <dbReference type="Pfam" id="PF02557"/>
    </source>
</evidence>
<feature type="compositionally biased region" description="Basic and acidic residues" evidence="1">
    <location>
        <begin position="47"/>
        <end position="61"/>
    </location>
</feature>
<dbReference type="Pfam" id="PF02557">
    <property type="entry name" value="VanY"/>
    <property type="match status" value="1"/>
</dbReference>
<dbReference type="InterPro" id="IPR052179">
    <property type="entry name" value="DD-CPase-like"/>
</dbReference>
<keyword evidence="4" id="KW-1185">Reference proteome</keyword>
<gene>
    <name evidence="3" type="ORF">EEX84_13880</name>
</gene>
<keyword evidence="3" id="KW-0121">Carboxypeptidase</keyword>
<protein>
    <submittedName>
        <fullName evidence="3">D-alanyl-D-alanine carboxypeptidase family protein</fullName>
    </submittedName>
</protein>
<feature type="domain" description="D-alanyl-D-alanine carboxypeptidase-like core" evidence="2">
    <location>
        <begin position="107"/>
        <end position="233"/>
    </location>
</feature>
<dbReference type="SUPFAM" id="SSF55166">
    <property type="entry name" value="Hedgehog/DD-peptidase"/>
    <property type="match status" value="1"/>
</dbReference>
<evidence type="ECO:0000313" key="3">
    <source>
        <dbReference type="EMBL" id="RNF38588.1"/>
    </source>
</evidence>
<dbReference type="PANTHER" id="PTHR34385">
    <property type="entry name" value="D-ALANYL-D-ALANINE CARBOXYPEPTIDASE"/>
    <property type="match status" value="1"/>
</dbReference>
<dbReference type="PANTHER" id="PTHR34385:SF1">
    <property type="entry name" value="PEPTIDOGLYCAN L-ALANYL-D-GLUTAMATE ENDOPEPTIDASE CWLK"/>
    <property type="match status" value="1"/>
</dbReference>
<sequence length="253" mass="28419">MACVALWISLHDWDIEKSMAALTSTTIEETSDDNMEPAEELPEDTETPEKKDSEEPEKEGTGTENVPDATVYPTGDTLPEEPTVIDGVLLANKQHPLPASYEPGEDPEARTAFETMRTDALKEGIDLVAFSTYRGFARQKELYTGYVARDGQEAADRYSARPGFSEHQTGLAFDIGEAGQEQHWASASFGDTEGGKWLRNHAHQYGFILRYPEGAESITGYMHESWHFRYVGKEIAEEIHEKEITLEEYLQLH</sequence>
<reference evidence="3 4" key="1">
    <citation type="journal article" date="2018" name="Int. J. Syst. Evol. Microbiol.">
        <title>Planococcus salinus sp. nov., a moderately halophilic bacterium isolated from a saline-alkali soil.</title>
        <authorList>
            <person name="Gan L."/>
        </authorList>
    </citation>
    <scope>NUCLEOTIDE SEQUENCE [LARGE SCALE GENOMIC DNA]</scope>
    <source>
        <strain evidence="3 4">LCB217</strain>
    </source>
</reference>
<comment type="caution">
    <text evidence="3">The sequence shown here is derived from an EMBL/GenBank/DDBJ whole genome shotgun (WGS) entry which is preliminary data.</text>
</comment>
<dbReference type="Gene3D" id="3.30.1380.10">
    <property type="match status" value="1"/>
</dbReference>
<organism evidence="3 4">
    <name type="scientific">Planococcus salinus</name>
    <dbReference type="NCBI Taxonomy" id="1848460"/>
    <lineage>
        <taxon>Bacteria</taxon>
        <taxon>Bacillati</taxon>
        <taxon>Bacillota</taxon>
        <taxon>Bacilli</taxon>
        <taxon>Bacillales</taxon>
        <taxon>Caryophanaceae</taxon>
        <taxon>Planococcus</taxon>
    </lineage>
</organism>
<name>A0A3M8P4H8_9BACL</name>
<feature type="region of interest" description="Disordered" evidence="1">
    <location>
        <begin position="26"/>
        <end position="79"/>
    </location>
</feature>
<dbReference type="OrthoDB" id="9792074at2"/>
<dbReference type="CDD" id="cd14852">
    <property type="entry name" value="LD-carboxypeptidase"/>
    <property type="match status" value="1"/>
</dbReference>
<feature type="compositionally biased region" description="Acidic residues" evidence="1">
    <location>
        <begin position="29"/>
        <end position="46"/>
    </location>
</feature>
<dbReference type="GO" id="GO:0006508">
    <property type="term" value="P:proteolysis"/>
    <property type="evidence" value="ECO:0007669"/>
    <property type="project" value="InterPro"/>
</dbReference>
<accession>A0A3M8P4H8</accession>
<dbReference type="InterPro" id="IPR003709">
    <property type="entry name" value="VanY-like_core_dom"/>
</dbReference>
<dbReference type="InterPro" id="IPR058193">
    <property type="entry name" value="VanY/YodJ_core_dom"/>
</dbReference>
<keyword evidence="3" id="KW-0645">Protease</keyword>
<dbReference type="Proteomes" id="UP000275473">
    <property type="component" value="Unassembled WGS sequence"/>
</dbReference>
<dbReference type="GO" id="GO:0004180">
    <property type="term" value="F:carboxypeptidase activity"/>
    <property type="evidence" value="ECO:0007669"/>
    <property type="project" value="UniProtKB-KW"/>
</dbReference>
<dbReference type="EMBL" id="RIAX01000012">
    <property type="protein sequence ID" value="RNF38588.1"/>
    <property type="molecule type" value="Genomic_DNA"/>
</dbReference>